<accession>D1YHP7</accession>
<evidence type="ECO:0000313" key="2">
    <source>
        <dbReference type="Proteomes" id="UP000003684"/>
    </source>
</evidence>
<proteinExistence type="predicted"/>
<organism evidence="1 2">
    <name type="scientific">Lactobacillus gasseri 224-1</name>
    <dbReference type="NCBI Taxonomy" id="679196"/>
    <lineage>
        <taxon>Bacteria</taxon>
        <taxon>Bacillati</taxon>
        <taxon>Bacillota</taxon>
        <taxon>Bacilli</taxon>
        <taxon>Lactobacillales</taxon>
        <taxon>Lactobacillaceae</taxon>
        <taxon>Lactobacillus</taxon>
    </lineage>
</organism>
<protein>
    <submittedName>
        <fullName evidence="1">Uncharacterized protein</fullName>
    </submittedName>
</protein>
<comment type="caution">
    <text evidence="1">The sequence shown here is derived from an EMBL/GenBank/DDBJ whole genome shotgun (WGS) entry which is preliminary data.</text>
</comment>
<gene>
    <name evidence="1" type="ORF">HMPREF9209_0607</name>
</gene>
<evidence type="ECO:0000313" key="1">
    <source>
        <dbReference type="EMBL" id="EFB63130.1"/>
    </source>
</evidence>
<reference evidence="1 2" key="1">
    <citation type="submission" date="2009-12" db="EMBL/GenBank/DDBJ databases">
        <title>Genome Sequence of Lactobacillus gasseri 224-1.</title>
        <authorList>
            <person name="Durkin A.S."/>
            <person name="Madupu R."/>
            <person name="Torralba M."/>
            <person name="Methe B."/>
            <person name="Sutton G."/>
            <person name="Strausberg R.L."/>
            <person name="Nelson K.E."/>
        </authorList>
    </citation>
    <scope>NUCLEOTIDE SEQUENCE [LARGE SCALE GENOMIC DNA]</scope>
    <source>
        <strain evidence="1 2">224-1</strain>
    </source>
</reference>
<dbReference type="Proteomes" id="UP000003684">
    <property type="component" value="Unassembled WGS sequence"/>
</dbReference>
<sequence length="38" mass="4629">MEMSRREQALVVASIEVRQKYEKEEERKAKRKARSKHI</sequence>
<dbReference type="AlphaFoldDB" id="D1YHP7"/>
<name>D1YHP7_LACGS</name>
<dbReference type="EMBL" id="ADFT01000011">
    <property type="protein sequence ID" value="EFB63130.1"/>
    <property type="molecule type" value="Genomic_DNA"/>
</dbReference>